<dbReference type="PROSITE" id="PS50262">
    <property type="entry name" value="G_PROTEIN_RECEP_F1_2"/>
    <property type="match status" value="2"/>
</dbReference>
<name>A0ABN8R7J5_9CNID</name>
<dbReference type="PANTHER" id="PTHR24249">
    <property type="entry name" value="HISTAMINE RECEPTOR-RELATED G-PROTEIN COUPLED RECEPTOR"/>
    <property type="match status" value="1"/>
</dbReference>
<feature type="transmembrane region" description="Helical" evidence="9">
    <location>
        <begin position="419"/>
        <end position="437"/>
    </location>
</feature>
<feature type="transmembrane region" description="Helical" evidence="9">
    <location>
        <begin position="51"/>
        <end position="71"/>
    </location>
</feature>
<feature type="transmembrane region" description="Helical" evidence="9">
    <location>
        <begin position="536"/>
        <end position="556"/>
    </location>
</feature>
<dbReference type="Proteomes" id="UP001159405">
    <property type="component" value="Unassembled WGS sequence"/>
</dbReference>
<evidence type="ECO:0000256" key="8">
    <source>
        <dbReference type="ARBA" id="ARBA00023224"/>
    </source>
</evidence>
<dbReference type="Gene3D" id="1.20.1070.10">
    <property type="entry name" value="Rhodopsin 7-helix transmembrane proteins"/>
    <property type="match status" value="2"/>
</dbReference>
<evidence type="ECO:0000256" key="5">
    <source>
        <dbReference type="ARBA" id="ARBA00023040"/>
    </source>
</evidence>
<feature type="transmembrane region" description="Helical" evidence="9">
    <location>
        <begin position="378"/>
        <end position="398"/>
    </location>
</feature>
<feature type="transmembrane region" description="Helical" evidence="9">
    <location>
        <begin position="302"/>
        <end position="326"/>
    </location>
</feature>
<feature type="transmembrane region" description="Helical" evidence="9">
    <location>
        <begin position="217"/>
        <end position="239"/>
    </location>
</feature>
<dbReference type="InterPro" id="IPR017452">
    <property type="entry name" value="GPCR_Rhodpsn_7TM"/>
</dbReference>
<comment type="subcellular location">
    <subcellularLocation>
        <location evidence="1">Cell membrane</location>
        <topology evidence="1">Multi-pass membrane protein</topology>
    </subcellularLocation>
</comment>
<keyword evidence="3 9" id="KW-0812">Transmembrane</keyword>
<evidence type="ECO:0000259" key="10">
    <source>
        <dbReference type="PROSITE" id="PS50262"/>
    </source>
</evidence>
<evidence type="ECO:0000256" key="1">
    <source>
        <dbReference type="ARBA" id="ARBA00004651"/>
    </source>
</evidence>
<keyword evidence="7" id="KW-0675">Receptor</keyword>
<dbReference type="EMBL" id="CALNXK010000184">
    <property type="protein sequence ID" value="CAH3173788.1"/>
    <property type="molecule type" value="Genomic_DNA"/>
</dbReference>
<keyword evidence="2" id="KW-1003">Cell membrane</keyword>
<evidence type="ECO:0000256" key="9">
    <source>
        <dbReference type="SAM" id="Phobius"/>
    </source>
</evidence>
<keyword evidence="6 9" id="KW-0472">Membrane</keyword>
<evidence type="ECO:0000313" key="12">
    <source>
        <dbReference type="Proteomes" id="UP001159405"/>
    </source>
</evidence>
<feature type="domain" description="G-protein coupled receptors family 1 profile" evidence="10">
    <location>
        <begin position="31"/>
        <end position="267"/>
    </location>
</feature>
<evidence type="ECO:0000256" key="6">
    <source>
        <dbReference type="ARBA" id="ARBA00023136"/>
    </source>
</evidence>
<evidence type="ECO:0000256" key="4">
    <source>
        <dbReference type="ARBA" id="ARBA00022989"/>
    </source>
</evidence>
<feature type="transmembrane region" description="Helical" evidence="9">
    <location>
        <begin position="502"/>
        <end position="524"/>
    </location>
</feature>
<dbReference type="SMART" id="SM01381">
    <property type="entry name" value="7TM_GPCR_Srsx"/>
    <property type="match status" value="1"/>
</dbReference>
<dbReference type="Pfam" id="PF00001">
    <property type="entry name" value="7tm_1"/>
    <property type="match status" value="2"/>
</dbReference>
<evidence type="ECO:0000256" key="2">
    <source>
        <dbReference type="ARBA" id="ARBA00022475"/>
    </source>
</evidence>
<keyword evidence="4 9" id="KW-1133">Transmembrane helix</keyword>
<dbReference type="InterPro" id="IPR050569">
    <property type="entry name" value="TAAR"/>
</dbReference>
<feature type="domain" description="G-protein coupled receptors family 1 profile" evidence="10">
    <location>
        <begin position="318"/>
        <end position="554"/>
    </location>
</feature>
<comment type="caution">
    <text evidence="11">The sequence shown here is derived from an EMBL/GenBank/DDBJ whole genome shotgun (WGS) entry which is preliminary data.</text>
</comment>
<dbReference type="SUPFAM" id="SSF81321">
    <property type="entry name" value="Family A G protein-coupled receptor-like"/>
    <property type="match status" value="2"/>
</dbReference>
<feature type="transmembrane region" description="Helical" evidence="9">
    <location>
        <begin position="162"/>
        <end position="184"/>
    </location>
</feature>
<protein>
    <recommendedName>
        <fullName evidence="10">G-protein coupled receptors family 1 profile domain-containing protein</fullName>
    </recommendedName>
</protein>
<feature type="transmembrane region" description="Helical" evidence="9">
    <location>
        <begin position="338"/>
        <end position="358"/>
    </location>
</feature>
<dbReference type="InterPro" id="IPR000276">
    <property type="entry name" value="GPCR_Rhodpsn"/>
</dbReference>
<keyword evidence="5" id="KW-0297">G-protein coupled receptor</keyword>
<dbReference type="PRINTS" id="PR00237">
    <property type="entry name" value="GPCRRHODOPSN"/>
</dbReference>
<gene>
    <name evidence="11" type="ORF">PLOB_00014359</name>
</gene>
<dbReference type="PANTHER" id="PTHR24249:SF421">
    <property type="entry name" value="G-PROTEIN COUPLED RECEPTORS FAMILY 1 PROFILE DOMAIN-CONTAINING PROTEIN"/>
    <property type="match status" value="1"/>
</dbReference>
<keyword evidence="8" id="KW-0807">Transducer</keyword>
<feature type="transmembrane region" description="Helical" evidence="9">
    <location>
        <begin position="91"/>
        <end position="111"/>
    </location>
</feature>
<evidence type="ECO:0000256" key="7">
    <source>
        <dbReference type="ARBA" id="ARBA00023170"/>
    </source>
</evidence>
<keyword evidence="12" id="KW-1185">Reference proteome</keyword>
<sequence length="576" mass="64767">MKEKIRIYQVEANDIIILIVNSISCPFTVVLNLMVIMAVKRRRRLQTTSNILLACLAATDTLTGLITQPAFILWRTLEMTGVIVYSTAYTIHVNAIGVLSVCSCLHLMLVTGERLVAIKFTMHYPYIVTTENIKIAVTSCWILSVIFQVLKAFKSTTDASVFFSILVLGSCIVFVASAYVALYFEVRRHEKLIKGQQMPQEETESFAKENKALKTSVYVVGALVLCFAPVVAVGLTFKITERKEVALMFGWVRTIAMSNSLLNPLLYCWRQKPLRQYIFKTTMSQTEAEALNQSKKLEANDIIILIVNSISCPFTVVLNLMVIMAVKRRRRLQTNSNILLACLAATDALTGLITQPAFILWRTFEMTGVIVYSAAYTVHVKAIGVLSVCSCLHLMLVTGERLVAIKFTMHYLHIVTTKNITIAVTSCWIVSVIFQVLKSFKSTVDASVFFSLLVIGSCVVFVASAYVALYFEVRRYQKLIKGQQMPQEEAERFAKENKALKTAIYVVGALVLCLTPAVAVGLTFKITERKEVALLYAWIRTIVMSNSLLNPLLYCWRQKQLRQYLFKTTLVVHPVE</sequence>
<reference evidence="11 12" key="1">
    <citation type="submission" date="2022-05" db="EMBL/GenBank/DDBJ databases">
        <authorList>
            <consortium name="Genoscope - CEA"/>
            <person name="William W."/>
        </authorList>
    </citation>
    <scope>NUCLEOTIDE SEQUENCE [LARGE SCALE GENOMIC DNA]</scope>
</reference>
<evidence type="ECO:0000256" key="3">
    <source>
        <dbReference type="ARBA" id="ARBA00022692"/>
    </source>
</evidence>
<feature type="transmembrane region" description="Helical" evidence="9">
    <location>
        <begin position="15"/>
        <end position="39"/>
    </location>
</feature>
<feature type="transmembrane region" description="Helical" evidence="9">
    <location>
        <begin position="449"/>
        <end position="471"/>
    </location>
</feature>
<feature type="transmembrane region" description="Helical" evidence="9">
    <location>
        <begin position="132"/>
        <end position="150"/>
    </location>
</feature>
<proteinExistence type="predicted"/>
<evidence type="ECO:0000313" key="11">
    <source>
        <dbReference type="EMBL" id="CAH3173788.1"/>
    </source>
</evidence>
<accession>A0ABN8R7J5</accession>
<dbReference type="CDD" id="cd00637">
    <property type="entry name" value="7tm_classA_rhodopsin-like"/>
    <property type="match status" value="2"/>
</dbReference>
<organism evidence="11 12">
    <name type="scientific">Porites lobata</name>
    <dbReference type="NCBI Taxonomy" id="104759"/>
    <lineage>
        <taxon>Eukaryota</taxon>
        <taxon>Metazoa</taxon>
        <taxon>Cnidaria</taxon>
        <taxon>Anthozoa</taxon>
        <taxon>Hexacorallia</taxon>
        <taxon>Scleractinia</taxon>
        <taxon>Fungiina</taxon>
        <taxon>Poritidae</taxon>
        <taxon>Porites</taxon>
    </lineage>
</organism>